<protein>
    <recommendedName>
        <fullName evidence="4">PEP-utilising enzyme mobile domain-containing protein</fullName>
    </recommendedName>
</protein>
<dbReference type="Pfam" id="PF00391">
    <property type="entry name" value="PEP-utilizers"/>
    <property type="match status" value="1"/>
</dbReference>
<dbReference type="InterPro" id="IPR006319">
    <property type="entry name" value="PEP_synth"/>
</dbReference>
<keyword evidence="2" id="KW-0547">Nucleotide-binding</keyword>
<sequence>MKKISLKEIIDKLPPDFSRHTVKDISVLGNSIFGESHPSSMHKMFGGNFSVTLWVAKPNNHVVFYRSAVEYDDYAKKCGEYFNHGLTQTKKITQKLRQYTDWFENFFQVHQALHDLVKHREKFFDAYRDFFAVHQAVYWAGDYLHHHLPGRAKTKKIISILSAAYKYNELVVPHAEKYFKKLHIGHLVYDEIKNAVYKNIKHKQKNRSLLFIGKKRYILTHASAKKIEQNITDRAKQNLLGLRMIKGLGVSRGQFTGIVKAVTTHAQRLLKCGPQDVLVMPMTRPRYNEFIKKVGAIVTDEGGILCHAALLAREFEIPCIVGTKIATQVLKDGDMVEVDADRGVVRKIK</sequence>
<dbReference type="SUPFAM" id="SSF52009">
    <property type="entry name" value="Phosphohistidine domain"/>
    <property type="match status" value="1"/>
</dbReference>
<name>A0A2M6XT54_9BACT</name>
<evidence type="ECO:0000259" key="4">
    <source>
        <dbReference type="Pfam" id="PF00391"/>
    </source>
</evidence>
<dbReference type="EMBL" id="PEXX01000030">
    <property type="protein sequence ID" value="PIU10749.1"/>
    <property type="molecule type" value="Genomic_DNA"/>
</dbReference>
<keyword evidence="3" id="KW-0067">ATP-binding</keyword>
<gene>
    <name evidence="5" type="ORF">COT27_01555</name>
</gene>
<comment type="caution">
    <text evidence="5">The sequence shown here is derived from an EMBL/GenBank/DDBJ whole genome shotgun (WGS) entry which is preliminary data.</text>
</comment>
<dbReference type="Gene3D" id="3.50.30.10">
    <property type="entry name" value="Phosphohistidine domain"/>
    <property type="match status" value="1"/>
</dbReference>
<dbReference type="InterPro" id="IPR036637">
    <property type="entry name" value="Phosphohistidine_dom_sf"/>
</dbReference>
<feature type="domain" description="PEP-utilising enzyme mobile" evidence="4">
    <location>
        <begin position="274"/>
        <end position="343"/>
    </location>
</feature>
<dbReference type="PANTHER" id="PTHR43030:SF1">
    <property type="entry name" value="PHOSPHOENOLPYRUVATE SYNTHASE"/>
    <property type="match status" value="1"/>
</dbReference>
<evidence type="ECO:0000313" key="6">
    <source>
        <dbReference type="Proteomes" id="UP000230586"/>
    </source>
</evidence>
<comment type="similarity">
    <text evidence="1">Belongs to the PEP-utilizing enzyme family.</text>
</comment>
<dbReference type="PANTHER" id="PTHR43030">
    <property type="entry name" value="PHOSPHOENOLPYRUVATE SYNTHASE"/>
    <property type="match status" value="1"/>
</dbReference>
<reference evidence="6" key="1">
    <citation type="submission" date="2017-09" db="EMBL/GenBank/DDBJ databases">
        <title>Depth-based differentiation of microbial function through sediment-hosted aquifers and enrichment of novel symbionts in the deep terrestrial subsurface.</title>
        <authorList>
            <person name="Probst A.J."/>
            <person name="Ladd B."/>
            <person name="Jarett J.K."/>
            <person name="Geller-Mcgrath D.E."/>
            <person name="Sieber C.M.K."/>
            <person name="Emerson J.B."/>
            <person name="Anantharaman K."/>
            <person name="Thomas B.C."/>
            <person name="Malmstrom R."/>
            <person name="Stieglmeier M."/>
            <person name="Klingl A."/>
            <person name="Woyke T."/>
            <person name="Ryan C.M."/>
            <person name="Banfield J.F."/>
        </authorList>
    </citation>
    <scope>NUCLEOTIDE SEQUENCE [LARGE SCALE GENOMIC DNA]</scope>
</reference>
<dbReference type="InterPro" id="IPR008279">
    <property type="entry name" value="PEP-util_enz_mobile_dom"/>
</dbReference>
<accession>A0A2M6XT54</accession>
<dbReference type="Proteomes" id="UP000230586">
    <property type="component" value="Unassembled WGS sequence"/>
</dbReference>
<organism evidence="5 6">
    <name type="scientific">Candidatus Kuenenbacteria bacterium CG08_land_8_20_14_0_20_37_23</name>
    <dbReference type="NCBI Taxonomy" id="1974617"/>
    <lineage>
        <taxon>Bacteria</taxon>
        <taxon>Candidatus Kueneniibacteriota</taxon>
    </lineage>
</organism>
<dbReference type="GO" id="GO:0008986">
    <property type="term" value="F:pyruvate, water dikinase activity"/>
    <property type="evidence" value="ECO:0007669"/>
    <property type="project" value="InterPro"/>
</dbReference>
<evidence type="ECO:0000256" key="1">
    <source>
        <dbReference type="ARBA" id="ARBA00007837"/>
    </source>
</evidence>
<proteinExistence type="inferred from homology"/>
<evidence type="ECO:0000313" key="5">
    <source>
        <dbReference type="EMBL" id="PIU10749.1"/>
    </source>
</evidence>
<dbReference type="AlphaFoldDB" id="A0A2M6XT54"/>
<evidence type="ECO:0000256" key="2">
    <source>
        <dbReference type="ARBA" id="ARBA00022741"/>
    </source>
</evidence>
<dbReference type="GO" id="GO:0005524">
    <property type="term" value="F:ATP binding"/>
    <property type="evidence" value="ECO:0007669"/>
    <property type="project" value="UniProtKB-KW"/>
</dbReference>
<evidence type="ECO:0000256" key="3">
    <source>
        <dbReference type="ARBA" id="ARBA00022840"/>
    </source>
</evidence>